<comment type="caution">
    <text evidence="2">The sequence shown here is derived from an EMBL/GenBank/DDBJ whole genome shotgun (WGS) entry which is preliminary data.</text>
</comment>
<evidence type="ECO:0000313" key="2">
    <source>
        <dbReference type="EMBL" id="GEL99774.1"/>
    </source>
</evidence>
<evidence type="ECO:0000313" key="3">
    <source>
        <dbReference type="Proteomes" id="UP000321049"/>
    </source>
</evidence>
<organism evidence="2 3">
    <name type="scientific">Cellulomonas terrae</name>
    <dbReference type="NCBI Taxonomy" id="311234"/>
    <lineage>
        <taxon>Bacteria</taxon>
        <taxon>Bacillati</taxon>
        <taxon>Actinomycetota</taxon>
        <taxon>Actinomycetes</taxon>
        <taxon>Micrococcales</taxon>
        <taxon>Cellulomonadaceae</taxon>
        <taxon>Cellulomonas</taxon>
    </lineage>
</organism>
<keyword evidence="3" id="KW-1185">Reference proteome</keyword>
<dbReference type="EMBL" id="BJWH01000021">
    <property type="protein sequence ID" value="GEL99774.1"/>
    <property type="molecule type" value="Genomic_DNA"/>
</dbReference>
<dbReference type="Proteomes" id="UP000321049">
    <property type="component" value="Unassembled WGS sequence"/>
</dbReference>
<evidence type="ECO:0000256" key="1">
    <source>
        <dbReference type="SAM" id="MobiDB-lite"/>
    </source>
</evidence>
<sequence length="903" mass="97377">MSAVALGGGTSAVAASAHAACARFRGTDPIITRRARRTLAADLGKPDTAAGIPEARWMRAMVFERLVRDERFASQIATRSVGDLGLERPESVVIRDARTDVLTMARELEAAHERATLHRAATLIHRAAVPFPGFEHANATPVLPDFIVVAPKIDGSGSWLVAGDAKDYERVRSRIDDPRMLKGYLQVALGAEAFDVWSKRPALMDVHSHGVLAVPRNAFLQPLAVVEDLTDHREEVRLRIVQRHAETGSVAFSADQQIDDFVAHLVATFDPAACPSCALFNYCRDELRASTNPLDLLVEIGVPVNERPLVAGLVDGTGVVSERATPATVALVNATVSGRAQSTGQLRVDPIGLPGTLNVVLAKSDAAALGVYGISMQRITDDGPSGWSTTLFADPQSDATRRALMTALGTELLKAMKYHHRVAQRTGATEAPVQVVVPDRPTADLLASIADVLAGVEISRLRWQRDVEAGRPALTFDGEPAALPAALPGPARAAVSFFLEEDRARAFTLRTPVVSVQRVLSQHLVAGGPGSNSGRLDYLVEWAEATEILDHRDVSDRVEHSPFTPGARLSVGSSDAIHRALVGERGKSAGDPIAYDRLVREELTFEQDILARATAVLNTVPVSALRAYHQEIEGDAQAVWRRRFDFSASDLVRFGRTYRFWRNNLVPAIEDDNRVRTLLALMANPHVAADYAADAGSKQLATAVVVSTTPLRLEVHSRRIGAGDVVVLLHRNGAAAVEAGVRVDGHRFIGMSFGPLERDPFDDTLPPAVVRWSPSVVPTLSVGDALIVSVVAEKWFEEMKRPVAIRVVRPAGDSTGAPKVACQPDDFANAPASHQWCCKPHAVAEAEFSDEIAARRDRGELNPQTWPPIRDADSFDIAPTGSATETLTAEAPAPEHLTIDDLD</sequence>
<reference evidence="2 3" key="1">
    <citation type="submission" date="2019-07" db="EMBL/GenBank/DDBJ databases">
        <title>Whole genome shotgun sequence of Cellulomonas terrae NBRC 100819.</title>
        <authorList>
            <person name="Hosoyama A."/>
            <person name="Uohara A."/>
            <person name="Ohji S."/>
            <person name="Ichikawa N."/>
        </authorList>
    </citation>
    <scope>NUCLEOTIDE SEQUENCE [LARGE SCALE GENOMIC DNA]</scope>
    <source>
        <strain evidence="2 3">NBRC 100819</strain>
    </source>
</reference>
<feature type="region of interest" description="Disordered" evidence="1">
    <location>
        <begin position="856"/>
        <end position="903"/>
    </location>
</feature>
<dbReference type="AlphaFoldDB" id="A0A511JPD7"/>
<name>A0A511JPD7_9CELL</name>
<accession>A0A511JPD7</accession>
<dbReference type="RefSeq" id="WP_146847404.1">
    <property type="nucleotide sequence ID" value="NZ_BJWH01000021.1"/>
</dbReference>
<feature type="compositionally biased region" description="Low complexity" evidence="1">
    <location>
        <begin position="883"/>
        <end position="895"/>
    </location>
</feature>
<protein>
    <submittedName>
        <fullName evidence="2">Uncharacterized protein</fullName>
    </submittedName>
</protein>
<proteinExistence type="predicted"/>
<dbReference type="OrthoDB" id="3754030at2"/>
<gene>
    <name evidence="2" type="ORF">CTE05_33210</name>
</gene>